<accession>A0A0N4U9S0</accession>
<evidence type="ECO:0000259" key="4">
    <source>
        <dbReference type="PROSITE" id="PS50835"/>
    </source>
</evidence>
<sequence>NCNLVIFKIPRLILHADQYYLIKNQEIDLSCQIEPGWRGATIASVQWIKDNTPIENCIDRFSSFSNSSLRILNNQYQPEGDYQCSSLIRGIRISNGLHIDTQLVSAPVKFRKARISKFEKVNIEVSSNVQSIRIPCLGMPDVVPNPPGIHFEKDENCIMKKNTEIFIGDRRFLLTSSGMQIAFSMVSDSGDYYCVVTNLFTNKTRKSPYPVRLEREIFMVTMVIKFLIPVLIYPKIKSSVFEPIILHVVKGKTVILECMMLNVRIMWTKVKPSTSGLVFNNDRLRFQQISGNLVINLLNEADDGVYVCEGYPVNTNNLSEIPKVFYQLIVHAPTDVQLMLEQSDKEKFWKLSCLALNLHYEIPMVYINGVPLVIAMNQLGFSMQTNFYTNPINATLTPNVALSGSVQCISRPAMDEAEIYGNGLERGRAMNLYVDNKAKSQQNLISQGPDNSTRYIGESVYLVCLVIPNAKRTLWIKDGKRVALIGNKRIRLVGKATLKIMDIQPEDEGWYTCEASDNSNHVTRSKAYLKVMGQTYNILYSMVFYTFLVEFLIVIGYVVISCPVEYSLMKFVAEKASLHLSTTIIPNLWSIYNRPPENYNDTLIKVILILSSLSNLWADFRETMKFG</sequence>
<keyword evidence="1" id="KW-0677">Repeat</keyword>
<keyword evidence="3" id="KW-0472">Membrane</keyword>
<feature type="domain" description="Ig-like" evidence="4">
    <location>
        <begin position="457"/>
        <end position="523"/>
    </location>
</feature>
<dbReference type="SMART" id="SM00408">
    <property type="entry name" value="IGc2"/>
    <property type="match status" value="3"/>
</dbReference>
<feature type="domain" description="Ig-like" evidence="4">
    <location>
        <begin position="234"/>
        <end position="319"/>
    </location>
</feature>
<dbReference type="EMBL" id="UYYG01001163">
    <property type="protein sequence ID" value="VDN57882.1"/>
    <property type="molecule type" value="Genomic_DNA"/>
</dbReference>
<dbReference type="WBParaSite" id="DME_0000385001-mRNA-1">
    <property type="protein sequence ID" value="DME_0000385001-mRNA-1"/>
    <property type="gene ID" value="DME_0000385001"/>
</dbReference>
<dbReference type="GO" id="GO:0098609">
    <property type="term" value="P:cell-cell adhesion"/>
    <property type="evidence" value="ECO:0007669"/>
    <property type="project" value="TreeGrafter"/>
</dbReference>
<reference evidence="8" key="1">
    <citation type="submission" date="2017-02" db="UniProtKB">
        <authorList>
            <consortium name="WormBaseParasite"/>
        </authorList>
    </citation>
    <scope>IDENTIFICATION</scope>
</reference>
<keyword evidence="3" id="KW-1133">Transmembrane helix</keyword>
<dbReference type="AlphaFoldDB" id="A0A0N4U9S0"/>
<dbReference type="Pfam" id="PF13927">
    <property type="entry name" value="Ig_3"/>
    <property type="match status" value="1"/>
</dbReference>
<evidence type="ECO:0000256" key="2">
    <source>
        <dbReference type="ARBA" id="ARBA00023157"/>
    </source>
</evidence>
<feature type="transmembrane region" description="Helical" evidence="3">
    <location>
        <begin position="538"/>
        <end position="560"/>
    </location>
</feature>
<dbReference type="Gene3D" id="2.60.40.10">
    <property type="entry name" value="Immunoglobulins"/>
    <property type="match status" value="3"/>
</dbReference>
<protein>
    <submittedName>
        <fullName evidence="8">Ig-like domain-containing protein</fullName>
    </submittedName>
</protein>
<dbReference type="PROSITE" id="PS50835">
    <property type="entry name" value="IG_LIKE"/>
    <property type="match status" value="3"/>
</dbReference>
<dbReference type="PANTHER" id="PTHR44170">
    <property type="entry name" value="PROTEIN SIDEKICK"/>
    <property type="match status" value="1"/>
</dbReference>
<keyword evidence="7" id="KW-1185">Reference proteome</keyword>
<dbReference type="InterPro" id="IPR003598">
    <property type="entry name" value="Ig_sub2"/>
</dbReference>
<dbReference type="InterPro" id="IPR013783">
    <property type="entry name" value="Ig-like_fold"/>
</dbReference>
<gene>
    <name evidence="5" type="ORF">DME_LOCUS7855</name>
</gene>
<evidence type="ECO:0000256" key="1">
    <source>
        <dbReference type="ARBA" id="ARBA00022737"/>
    </source>
</evidence>
<dbReference type="InterPro" id="IPR003599">
    <property type="entry name" value="Ig_sub"/>
</dbReference>
<feature type="domain" description="Ig-like" evidence="4">
    <location>
        <begin position="10"/>
        <end position="94"/>
    </location>
</feature>
<dbReference type="Proteomes" id="UP000274756">
    <property type="component" value="Unassembled WGS sequence"/>
</dbReference>
<dbReference type="SMART" id="SM00409">
    <property type="entry name" value="IG"/>
    <property type="match status" value="3"/>
</dbReference>
<name>A0A0N4U9S0_DRAME</name>
<evidence type="ECO:0000313" key="5">
    <source>
        <dbReference type="EMBL" id="VDN57882.1"/>
    </source>
</evidence>
<dbReference type="STRING" id="318479.A0A0N4U9S0"/>
<evidence type="ECO:0000256" key="3">
    <source>
        <dbReference type="SAM" id="Phobius"/>
    </source>
</evidence>
<keyword evidence="3" id="KW-0812">Transmembrane</keyword>
<dbReference type="PANTHER" id="PTHR44170:SF55">
    <property type="entry name" value="OBSCURIN ISOFORM X2"/>
    <property type="match status" value="1"/>
</dbReference>
<dbReference type="Proteomes" id="UP000038040">
    <property type="component" value="Unplaced"/>
</dbReference>
<evidence type="ECO:0000313" key="7">
    <source>
        <dbReference type="Proteomes" id="UP000274756"/>
    </source>
</evidence>
<dbReference type="OrthoDB" id="5982258at2759"/>
<dbReference type="InterPro" id="IPR036179">
    <property type="entry name" value="Ig-like_dom_sf"/>
</dbReference>
<organism evidence="6 8">
    <name type="scientific">Dracunculus medinensis</name>
    <name type="common">Guinea worm</name>
    <dbReference type="NCBI Taxonomy" id="318479"/>
    <lineage>
        <taxon>Eukaryota</taxon>
        <taxon>Metazoa</taxon>
        <taxon>Ecdysozoa</taxon>
        <taxon>Nematoda</taxon>
        <taxon>Chromadorea</taxon>
        <taxon>Rhabditida</taxon>
        <taxon>Spirurina</taxon>
        <taxon>Dracunculoidea</taxon>
        <taxon>Dracunculidae</taxon>
        <taxon>Dracunculus</taxon>
    </lineage>
</organism>
<reference evidence="5 7" key="2">
    <citation type="submission" date="2018-11" db="EMBL/GenBank/DDBJ databases">
        <authorList>
            <consortium name="Pathogen Informatics"/>
        </authorList>
    </citation>
    <scope>NUCLEOTIDE SEQUENCE [LARGE SCALE GENOMIC DNA]</scope>
</reference>
<evidence type="ECO:0000313" key="6">
    <source>
        <dbReference type="Proteomes" id="UP000038040"/>
    </source>
</evidence>
<dbReference type="SUPFAM" id="SSF48726">
    <property type="entry name" value="Immunoglobulin"/>
    <property type="match status" value="3"/>
</dbReference>
<dbReference type="CDD" id="cd00096">
    <property type="entry name" value="Ig"/>
    <property type="match status" value="1"/>
</dbReference>
<proteinExistence type="predicted"/>
<keyword evidence="2" id="KW-1015">Disulfide bond</keyword>
<evidence type="ECO:0000313" key="8">
    <source>
        <dbReference type="WBParaSite" id="DME_0000385001-mRNA-1"/>
    </source>
</evidence>
<dbReference type="InterPro" id="IPR007110">
    <property type="entry name" value="Ig-like_dom"/>
</dbReference>